<sequence>MSSQDGLFNQDLGPSTPPTESDLVPVMDSITTSPDDSSMPRQAISTGHLQLRPAVETQDASWPHTTTYTPPNCHSSTEAPNRSAPNQSAKLTTTRTGQKRPLPSTRLKGSIHKPFRSPLRTALPTDTKPAAVTMKKNTEHVPRVKGTTTMTPTLASTSISMPPTLQAPFKPLTTHPLSVGKRAQFRPPLSRSHQGPPSSDTAYGRLIQIQTLQARVTELQSSIRKGQQILKQQQKNETPIEELTAKWKKASQEGARVLLEKYIEQQSAFGGWGDNDDNRSDDRMSIDRGFHGYGPQHLPWSYNTDMPMDGVSNLHELGPEGLQALEEYIEHQDVQQDLPTIEEAIRSRTRPEVTAMTRPPTKMTTMQKLLLGLGIDLDVIGYDPEQDTFIS</sequence>
<proteinExistence type="predicted"/>
<dbReference type="OrthoDB" id="27934at2759"/>
<dbReference type="Proteomes" id="UP000078512">
    <property type="component" value="Unassembled WGS sequence"/>
</dbReference>
<feature type="compositionally biased region" description="Polar residues" evidence="1">
    <location>
        <begin position="29"/>
        <end position="48"/>
    </location>
</feature>
<feature type="region of interest" description="Disordered" evidence="1">
    <location>
        <begin position="1"/>
        <end position="123"/>
    </location>
</feature>
<dbReference type="PANTHER" id="PTHR28527:SF1">
    <property type="entry name" value="SWI5-DEPENDENT RECOMBINATION DNA REPAIR PROTEIN 1"/>
    <property type="match status" value="1"/>
</dbReference>
<accession>A0A197K132</accession>
<keyword evidence="3" id="KW-1185">Reference proteome</keyword>
<protein>
    <recommendedName>
        <fullName evidence="4">Swi5-domain-containing protein</fullName>
    </recommendedName>
</protein>
<dbReference type="Gene3D" id="6.10.140.1020">
    <property type="match status" value="1"/>
</dbReference>
<reference evidence="2 3" key="1">
    <citation type="submission" date="2016-05" db="EMBL/GenBank/DDBJ databases">
        <title>Genome sequencing reveals origins of a unique bacterial endosymbiosis in the earliest lineages of terrestrial Fungi.</title>
        <authorList>
            <consortium name="DOE Joint Genome Institute"/>
            <person name="Uehling J."/>
            <person name="Gryganskyi A."/>
            <person name="Hameed K."/>
            <person name="Tschaplinski T."/>
            <person name="Misztal P."/>
            <person name="Wu S."/>
            <person name="Desiro A."/>
            <person name="Vande Pol N."/>
            <person name="Du Z.-Y."/>
            <person name="Zienkiewicz A."/>
            <person name="Zienkiewicz K."/>
            <person name="Morin E."/>
            <person name="Tisserant E."/>
            <person name="Splivallo R."/>
            <person name="Hainaut M."/>
            <person name="Henrissat B."/>
            <person name="Ohm R."/>
            <person name="Kuo A."/>
            <person name="Yan J."/>
            <person name="Lipzen A."/>
            <person name="Nolan M."/>
            <person name="Labutti K."/>
            <person name="Barry K."/>
            <person name="Goldstein A."/>
            <person name="Labbe J."/>
            <person name="Schadt C."/>
            <person name="Tuskan G."/>
            <person name="Grigoriev I."/>
            <person name="Martin F."/>
            <person name="Vilgalys R."/>
            <person name="Bonito G."/>
        </authorList>
    </citation>
    <scope>NUCLEOTIDE SEQUENCE [LARGE SCALE GENOMIC DNA]</scope>
    <source>
        <strain evidence="2 3">AG-77</strain>
    </source>
</reference>
<gene>
    <name evidence="2" type="ORF">K457DRAFT_18252</name>
</gene>
<evidence type="ECO:0000313" key="3">
    <source>
        <dbReference type="Proteomes" id="UP000078512"/>
    </source>
</evidence>
<evidence type="ECO:0000256" key="1">
    <source>
        <dbReference type="SAM" id="MobiDB-lite"/>
    </source>
</evidence>
<organism evidence="2 3">
    <name type="scientific">Linnemannia elongata AG-77</name>
    <dbReference type="NCBI Taxonomy" id="1314771"/>
    <lineage>
        <taxon>Eukaryota</taxon>
        <taxon>Fungi</taxon>
        <taxon>Fungi incertae sedis</taxon>
        <taxon>Mucoromycota</taxon>
        <taxon>Mortierellomycotina</taxon>
        <taxon>Mortierellomycetes</taxon>
        <taxon>Mortierellales</taxon>
        <taxon>Mortierellaceae</taxon>
        <taxon>Linnemannia</taxon>
    </lineage>
</organism>
<dbReference type="GO" id="GO:0006310">
    <property type="term" value="P:DNA recombination"/>
    <property type="evidence" value="ECO:0007669"/>
    <property type="project" value="TreeGrafter"/>
</dbReference>
<dbReference type="PANTHER" id="PTHR28527">
    <property type="entry name" value="MATING-TYPE SWITCHING PROTEIN SWI2-RELATED"/>
    <property type="match status" value="1"/>
</dbReference>
<feature type="compositionally biased region" description="Polar residues" evidence="1">
    <location>
        <begin position="58"/>
        <end position="96"/>
    </location>
</feature>
<dbReference type="EMBL" id="KV442035">
    <property type="protein sequence ID" value="OAQ30401.1"/>
    <property type="molecule type" value="Genomic_DNA"/>
</dbReference>
<dbReference type="AlphaFoldDB" id="A0A197K132"/>
<evidence type="ECO:0000313" key="2">
    <source>
        <dbReference type="EMBL" id="OAQ30401.1"/>
    </source>
</evidence>
<evidence type="ECO:0008006" key="4">
    <source>
        <dbReference type="Google" id="ProtNLM"/>
    </source>
</evidence>
<name>A0A197K132_9FUNG</name>